<dbReference type="InterPro" id="IPR013783">
    <property type="entry name" value="Ig-like_fold"/>
</dbReference>
<dbReference type="Proteomes" id="UP000190961">
    <property type="component" value="Unassembled WGS sequence"/>
</dbReference>
<dbReference type="InterPro" id="IPR011123">
    <property type="entry name" value="Y_Y_Y"/>
</dbReference>
<feature type="transmembrane region" description="Helical" evidence="2">
    <location>
        <begin position="751"/>
        <end position="773"/>
    </location>
</feature>
<evidence type="ECO:0000256" key="1">
    <source>
        <dbReference type="ARBA" id="ARBA00022553"/>
    </source>
</evidence>
<evidence type="ECO:0000256" key="2">
    <source>
        <dbReference type="SAM" id="Phobius"/>
    </source>
</evidence>
<name>A0A1T5JFV2_9BACT</name>
<evidence type="ECO:0000313" key="5">
    <source>
        <dbReference type="EMBL" id="SKC50289.1"/>
    </source>
</evidence>
<dbReference type="Pfam" id="PF07494">
    <property type="entry name" value="Reg_prop"/>
    <property type="match status" value="2"/>
</dbReference>
<dbReference type="InterPro" id="IPR003594">
    <property type="entry name" value="HATPase_dom"/>
</dbReference>
<feature type="domain" description="Histidine kinase/HSP90-like ATPase" evidence="3">
    <location>
        <begin position="906"/>
        <end position="992"/>
    </location>
</feature>
<dbReference type="InterPro" id="IPR036890">
    <property type="entry name" value="HATPase_C_sf"/>
</dbReference>
<dbReference type="SUPFAM" id="SSF55874">
    <property type="entry name" value="ATPase domain of HSP90 chaperone/DNA topoisomerase II/histidine kinase"/>
    <property type="match status" value="1"/>
</dbReference>
<reference evidence="5 6" key="1">
    <citation type="submission" date="2017-02" db="EMBL/GenBank/DDBJ databases">
        <authorList>
            <person name="Peterson S.W."/>
        </authorList>
    </citation>
    <scope>NUCLEOTIDE SEQUENCE [LARGE SCALE GENOMIC DNA]</scope>
    <source>
        <strain evidence="5 6">DSM 25262</strain>
    </source>
</reference>
<keyword evidence="2" id="KW-0812">Transmembrane</keyword>
<dbReference type="Pfam" id="PF07495">
    <property type="entry name" value="Y_Y_Y"/>
    <property type="match status" value="1"/>
</dbReference>
<proteinExistence type="predicted"/>
<dbReference type="STRING" id="688867.SAMN05660236_1061"/>
<dbReference type="InterPro" id="IPR015943">
    <property type="entry name" value="WD40/YVTN_repeat-like_dom_sf"/>
</dbReference>
<keyword evidence="5" id="KW-0418">Kinase</keyword>
<protein>
    <submittedName>
        <fullName evidence="5">Signal transduction histidine kinase</fullName>
    </submittedName>
</protein>
<dbReference type="GO" id="GO:0000155">
    <property type="term" value="F:phosphorelay sensor kinase activity"/>
    <property type="evidence" value="ECO:0007669"/>
    <property type="project" value="TreeGrafter"/>
</dbReference>
<keyword evidence="5" id="KW-0808">Transferase</keyword>
<dbReference type="InterPro" id="IPR011110">
    <property type="entry name" value="Reg_prop"/>
</dbReference>
<evidence type="ECO:0000259" key="4">
    <source>
        <dbReference type="Pfam" id="PF07495"/>
    </source>
</evidence>
<dbReference type="CDD" id="cd16917">
    <property type="entry name" value="HATPase_UhpB-NarQ-NarX-like"/>
    <property type="match status" value="1"/>
</dbReference>
<gene>
    <name evidence="5" type="ORF">SAMN05660236_1061</name>
</gene>
<dbReference type="Gene3D" id="3.30.565.10">
    <property type="entry name" value="Histidine kinase-like ATPase, C-terminal domain"/>
    <property type="match status" value="1"/>
</dbReference>
<evidence type="ECO:0000313" key="6">
    <source>
        <dbReference type="Proteomes" id="UP000190961"/>
    </source>
</evidence>
<feature type="domain" description="Two component regulator three Y" evidence="4">
    <location>
        <begin position="682"/>
        <end position="743"/>
    </location>
</feature>
<evidence type="ECO:0000259" key="3">
    <source>
        <dbReference type="Pfam" id="PF02518"/>
    </source>
</evidence>
<keyword evidence="1" id="KW-0597">Phosphoprotein</keyword>
<sequence length="1001" mass="115004">MRDRSLFQMGVLCTNICMRPHIFLSLVLLFFAEAGVAQNFLYTTRNYTAVDGLPQSQVTSVVEDDNGYLWIATQGGGLARFDGKEFKVYTTKDGLFSNNISSLLFDHDQNLWILHAHGITRFNGHTFKRFQNRRTPNAMYRRVFEHGDSIFFISSDGATGKIHHDSLYSWGKPALKGEKQIWRSLQTPDGVQCFIMDDGSFRIKTLKETFSFEPDEKFGKIYFPFIYKGNIALRTSEGYSIVNYKEKKIEPLSLPIKHMILSYDEKENVFWTRDGANLFRETVHANETKRDTILKDVSVLQVVKDSEGNVWFASDGRGLYKYFIQDFNRCSSEKLRGVMAILSDRKGAKWLGTLNKGLWRIKDGKITSFVDAHESYRNNIGVVKEGPDGTIWVGTNYGLGRYDEARNVFVWYTREKGLAGNLVSAIEFDEQGVMWVGTANGLSRYDGKSFHNYNTTNGLLNNGIWHLHYSKRYKTLFLATDLNVQTIRDGKIELVQVRGLRNTSIISILPYQDSLLTLGTGGAGVIIYNPKSRASKFITTQEGLASDFIYFAAEDEKHNLWIGTEKGINRVKLDRKLEMEENLYYGYDNGLTGVETNLNAFQLTPESKYFGLVDGLYEFNDLSDDPSRSFDLHLTDIQVFYGEYDPRLYADTVNGFFKIPVDPKLPPDKNHITFYFNRVDKRYPKSVKFKYYMENFDKKWSQPSSMSEVTYSNLPPGNYVFHVMSTDKQGSWSYKKIAYSFSIKTPFYQTAAFIVGLIILIAGIITLILYLRVRQKVNKMLMMERIRVKEQETLRKEIARDFHDEMGNQLTRIINYISLLKLNGNGTGNGSSDLYTKVEDSAKYLYTGTRDFIWSIDPVNDELSKLFLHIRDFGEKLFEEKNIQFRAFNEVKDKIKLPYGFSREANLIFKEAMTNAFKYSEAKNVALMLKRSEPDGFEMSFEDDGIGFLTGDIEKSNGLQNIRERADRVHGVLRITSVKHHGTKITLNFKLTKTLKYGLAL</sequence>
<organism evidence="5 6">
    <name type="scientific">Ohtaekwangia koreensis</name>
    <dbReference type="NCBI Taxonomy" id="688867"/>
    <lineage>
        <taxon>Bacteria</taxon>
        <taxon>Pseudomonadati</taxon>
        <taxon>Bacteroidota</taxon>
        <taxon>Cytophagia</taxon>
        <taxon>Cytophagales</taxon>
        <taxon>Fulvivirgaceae</taxon>
        <taxon>Ohtaekwangia</taxon>
    </lineage>
</organism>
<dbReference type="AlphaFoldDB" id="A0A1T5JFV2"/>
<keyword evidence="6" id="KW-1185">Reference proteome</keyword>
<dbReference type="SUPFAM" id="SSF63829">
    <property type="entry name" value="Calcium-dependent phosphotriesterase"/>
    <property type="match status" value="2"/>
</dbReference>
<dbReference type="Pfam" id="PF02518">
    <property type="entry name" value="HATPase_c"/>
    <property type="match status" value="1"/>
</dbReference>
<dbReference type="PANTHER" id="PTHR43547:SF2">
    <property type="entry name" value="HYBRID SIGNAL TRANSDUCTION HISTIDINE KINASE C"/>
    <property type="match status" value="1"/>
</dbReference>
<dbReference type="Gene3D" id="2.130.10.10">
    <property type="entry name" value="YVTN repeat-like/Quinoprotein amine dehydrogenase"/>
    <property type="match status" value="3"/>
</dbReference>
<keyword evidence="2" id="KW-0472">Membrane</keyword>
<keyword evidence="2" id="KW-1133">Transmembrane helix</keyword>
<dbReference type="PANTHER" id="PTHR43547">
    <property type="entry name" value="TWO-COMPONENT HISTIDINE KINASE"/>
    <property type="match status" value="1"/>
</dbReference>
<accession>A0A1T5JFV2</accession>
<dbReference type="EMBL" id="FUZU01000001">
    <property type="protein sequence ID" value="SKC50289.1"/>
    <property type="molecule type" value="Genomic_DNA"/>
</dbReference>
<dbReference type="Gene3D" id="2.60.40.10">
    <property type="entry name" value="Immunoglobulins"/>
    <property type="match status" value="1"/>
</dbReference>